<evidence type="ECO:0000313" key="2">
    <source>
        <dbReference type="EMBL" id="RMX46634.1"/>
    </source>
</evidence>
<name>A0A3M6TZC8_POCDA</name>
<feature type="compositionally biased region" description="Polar residues" evidence="1">
    <location>
        <begin position="1"/>
        <end position="15"/>
    </location>
</feature>
<feature type="region of interest" description="Disordered" evidence="1">
    <location>
        <begin position="1"/>
        <end position="25"/>
    </location>
</feature>
<proteinExistence type="predicted"/>
<dbReference type="EMBL" id="RCHS01002616">
    <property type="protein sequence ID" value="RMX46634.1"/>
    <property type="molecule type" value="Genomic_DNA"/>
</dbReference>
<keyword evidence="3" id="KW-1185">Reference proteome</keyword>
<evidence type="ECO:0000313" key="3">
    <source>
        <dbReference type="Proteomes" id="UP000275408"/>
    </source>
</evidence>
<comment type="caution">
    <text evidence="2">The sequence shown here is derived from an EMBL/GenBank/DDBJ whole genome shotgun (WGS) entry which is preliminary data.</text>
</comment>
<dbReference type="Proteomes" id="UP000275408">
    <property type="component" value="Unassembled WGS sequence"/>
</dbReference>
<organism evidence="2 3">
    <name type="scientific">Pocillopora damicornis</name>
    <name type="common">Cauliflower coral</name>
    <name type="synonym">Millepora damicornis</name>
    <dbReference type="NCBI Taxonomy" id="46731"/>
    <lineage>
        <taxon>Eukaryota</taxon>
        <taxon>Metazoa</taxon>
        <taxon>Cnidaria</taxon>
        <taxon>Anthozoa</taxon>
        <taxon>Hexacorallia</taxon>
        <taxon>Scleractinia</taxon>
        <taxon>Astrocoeniina</taxon>
        <taxon>Pocilloporidae</taxon>
        <taxon>Pocillopora</taxon>
    </lineage>
</organism>
<protein>
    <submittedName>
        <fullName evidence="2">Uncharacterized protein</fullName>
    </submittedName>
</protein>
<sequence>MVSTVTENRMQSSSAVPDEDESAVDKVKRQFRELEKRANKYFDDLDKVEEMCWKAKEDIKRFQLKAEADKQMVKRDRDVQFKIYSSLQEMSHKLKRMEIKEKPNTEEEKLPVMSEEARRASQSTITGRVCHYVKIGCLLVVDALAAYGMFKLTQPVFFG</sequence>
<gene>
    <name evidence="2" type="ORF">pdam_00012417</name>
</gene>
<accession>A0A3M6TZC8</accession>
<dbReference type="AlphaFoldDB" id="A0A3M6TZC8"/>
<reference evidence="2 3" key="1">
    <citation type="journal article" date="2018" name="Sci. Rep.">
        <title>Comparative analysis of the Pocillopora damicornis genome highlights role of immune system in coral evolution.</title>
        <authorList>
            <person name="Cunning R."/>
            <person name="Bay R.A."/>
            <person name="Gillette P."/>
            <person name="Baker A.C."/>
            <person name="Traylor-Knowles N."/>
        </authorList>
    </citation>
    <scope>NUCLEOTIDE SEQUENCE [LARGE SCALE GENOMIC DNA]</scope>
    <source>
        <strain evidence="2">RSMAS</strain>
        <tissue evidence="2">Whole animal</tissue>
    </source>
</reference>
<evidence type="ECO:0000256" key="1">
    <source>
        <dbReference type="SAM" id="MobiDB-lite"/>
    </source>
</evidence>